<keyword evidence="2" id="KW-0067">ATP-binding</keyword>
<dbReference type="GO" id="GO:0035556">
    <property type="term" value="P:intracellular signal transduction"/>
    <property type="evidence" value="ECO:0007669"/>
    <property type="project" value="TreeGrafter"/>
</dbReference>
<feature type="compositionally biased region" description="Gly residues" evidence="3">
    <location>
        <begin position="890"/>
        <end position="905"/>
    </location>
</feature>
<feature type="compositionally biased region" description="Low complexity" evidence="3">
    <location>
        <begin position="324"/>
        <end position="337"/>
    </location>
</feature>
<feature type="compositionally biased region" description="Low complexity" evidence="3">
    <location>
        <begin position="1032"/>
        <end position="1067"/>
    </location>
</feature>
<organism evidence="5 6">
    <name type="scientific">Raphidocelis subcapitata</name>
    <dbReference type="NCBI Taxonomy" id="307507"/>
    <lineage>
        <taxon>Eukaryota</taxon>
        <taxon>Viridiplantae</taxon>
        <taxon>Chlorophyta</taxon>
        <taxon>core chlorophytes</taxon>
        <taxon>Chlorophyceae</taxon>
        <taxon>CS clade</taxon>
        <taxon>Sphaeropleales</taxon>
        <taxon>Selenastraceae</taxon>
        <taxon>Raphidocelis</taxon>
    </lineage>
</organism>
<feature type="compositionally biased region" description="Low complexity" evidence="3">
    <location>
        <begin position="963"/>
        <end position="985"/>
    </location>
</feature>
<feature type="compositionally biased region" description="Low complexity" evidence="3">
    <location>
        <begin position="185"/>
        <end position="197"/>
    </location>
</feature>
<dbReference type="InterPro" id="IPR008271">
    <property type="entry name" value="Ser/Thr_kinase_AS"/>
</dbReference>
<dbReference type="GO" id="GO:0005737">
    <property type="term" value="C:cytoplasm"/>
    <property type="evidence" value="ECO:0007669"/>
    <property type="project" value="TreeGrafter"/>
</dbReference>
<feature type="compositionally biased region" description="Low complexity" evidence="3">
    <location>
        <begin position="233"/>
        <end position="274"/>
    </location>
</feature>
<feature type="compositionally biased region" description="Low complexity" evidence="3">
    <location>
        <begin position="351"/>
        <end position="370"/>
    </location>
</feature>
<sequence length="1501" mass="146957">MRAVPLASGHDGGPGAAARRSAAGGDPSPTPPESEPKPAASRPTGAGRQLYVGGRQTPEPAAGGGKAHPGRAAAGRAPSPAHSRASASGPPTERERAHAYAVASGTALAHASLPAWSSKPYAPARVLGSAGLIGVGRALDSPAVGKAAGGTAGAVPARPATVAAQRTSPVYRTARAMTPGRLVRSPASAAAPLAVQPQPQPPPLTMHALKPPALQGLLGSPYRSPVGPPSPKSAALSQQQQRGAAAASGGSSAAPGSPIGSARQKQQQQQQQQQLFIGQVPGSHRSSSSSSGGGAGAASLRSALAQRSAAAGRNAPGSLHHTLAVSGAPGSAAGAAAAAAAAAYRSVKYGPAAASAAGRSSSSKPSSPTGKRGGSSSGVAASAQQQQHDQQQQRQQQQPSAQQLHTAASGKVMAAALHMHAFDGCRSGSALSMHSAGGFAASSSSFSTARPSTARGSSRCEARAVPSQSQVAPPERSGSGSGSATPPQAADLDVRSWSAFLRVGGAPQPPEEPPPAQAAGVARPISAAAQQMLRDLGLGLGLGLGPASGAAGDKQPSTSGRAAGPQRPASAGGARAGEPQPARFIGGGSILDARAEPAAAGGRVVSGPLSSSLRRSRTSETPLSLPAASPVPAAAAPPSPLPLRSSSVQRRMSFGDGAVAPVDAAPSAAGPLHAGLLYAAQQRAASPAWVEVGSGRPASASEAGRAAASEVANTPEAAGSAPASSRNASAAISARDAGNAAPAPAAAPPAGACTPPRAGPSGGGAAAAHQLLRFVQTQGGGLRRWSAADPPLLAAGASPARTARSDSGGSPAGGLARRGSGEGSLAGGDTRGTLTALRGSNAWTVGGAESSADMSVASSDLVPGSPAVASTTASAAALSAGGAAEAPATSGGGGGAGPSPLGGSGVRLASSRFGGPASARRPSEADGSPFRAPVPPPSAAPAPAAAPAAAPQRRPSTPLLEGAARQHAAPTQPQPPQQQTSAAVPKPLGEFQQQQPQPARPASAAGRAGPRTADAAPTAGPSRPSGPGGAPQGAASSASSGSAASSASRASSAGGAPRRAAAAVKPPADAPAPAPAAPAAAAPAAAADADAAAGDGGPGLLPGYSVGRVVGEGGFCQVRLGVHHLSRRKVAVKVLDKSRLGDANEARRVAREVRVLRRLRDHPCVIRLFEVVDSGERLHLVMEYARGGSLLDHVRAKKRLGEAEAAAFLVQTVSALAYCHDSEVVHRDVKLENILLDGSGAIKVIDFGLAAFFTPGRRLRVHCGSPSYAAPEIVARRSYEGPPVDVWSLGVVLFAMVAGFLPFHSPTGNKQELCQKILAGTYNTPEWLSPGVRDLLGRMLCLDPERRATLGEVAGHAWCRAAAPAWVPPPSVYAVTVESGTGAVSADEAVLAELEAHGYSRASTLRHLANGDANYAVASYCLLAEALAEAGHKAAPAPQPAWAAAQTAAELARGGGSAVGGARRPAAAAAAAAGESAGAARPGTAGGGALGQGPAVAVAAF</sequence>
<name>A0A2V0NLV7_9CHLO</name>
<protein>
    <recommendedName>
        <fullName evidence="4">Protein kinase domain-containing protein</fullName>
    </recommendedName>
</protein>
<gene>
    <name evidence="5" type="ORF">Rsub_01133</name>
</gene>
<dbReference type="InParanoid" id="A0A2V0NLV7"/>
<feature type="region of interest" description="Disordered" evidence="3">
    <location>
        <begin position="426"/>
        <end position="523"/>
    </location>
</feature>
<comment type="caution">
    <text evidence="5">The sequence shown here is derived from an EMBL/GenBank/DDBJ whole genome shotgun (WGS) entry which is preliminary data.</text>
</comment>
<evidence type="ECO:0000256" key="1">
    <source>
        <dbReference type="ARBA" id="ARBA00022741"/>
    </source>
</evidence>
<feature type="compositionally biased region" description="Low complexity" evidence="3">
    <location>
        <begin position="377"/>
        <end position="403"/>
    </location>
</feature>
<feature type="region of interest" description="Disordered" evidence="3">
    <location>
        <begin position="687"/>
        <end position="766"/>
    </location>
</feature>
<keyword evidence="6" id="KW-1185">Reference proteome</keyword>
<dbReference type="InterPro" id="IPR000719">
    <property type="entry name" value="Prot_kinase_dom"/>
</dbReference>
<reference evidence="5 6" key="1">
    <citation type="journal article" date="2018" name="Sci. Rep.">
        <title>Raphidocelis subcapitata (=Pseudokirchneriella subcapitata) provides an insight into genome evolution and environmental adaptations in the Sphaeropleales.</title>
        <authorList>
            <person name="Suzuki S."/>
            <person name="Yamaguchi H."/>
            <person name="Nakajima N."/>
            <person name="Kawachi M."/>
        </authorList>
    </citation>
    <scope>NUCLEOTIDE SEQUENCE [LARGE SCALE GENOMIC DNA]</scope>
    <source>
        <strain evidence="5 6">NIES-35</strain>
    </source>
</reference>
<feature type="compositionally biased region" description="Low complexity" evidence="3">
    <location>
        <begin position="16"/>
        <end position="27"/>
    </location>
</feature>
<dbReference type="EMBL" id="BDRX01000005">
    <property type="protein sequence ID" value="GBF88421.1"/>
    <property type="molecule type" value="Genomic_DNA"/>
</dbReference>
<feature type="region of interest" description="Disordered" evidence="3">
    <location>
        <begin position="538"/>
        <end position="649"/>
    </location>
</feature>
<feature type="domain" description="Protein kinase" evidence="4">
    <location>
        <begin position="1104"/>
        <end position="1359"/>
    </location>
</feature>
<feature type="compositionally biased region" description="Low complexity" evidence="3">
    <location>
        <begin position="941"/>
        <end position="956"/>
    </location>
</feature>
<dbReference type="Pfam" id="PF00069">
    <property type="entry name" value="Pkinase"/>
    <property type="match status" value="1"/>
</dbReference>
<feature type="region of interest" description="Disordered" evidence="3">
    <location>
        <begin position="1"/>
        <end position="99"/>
    </location>
</feature>
<dbReference type="Proteomes" id="UP000247498">
    <property type="component" value="Unassembled WGS sequence"/>
</dbReference>
<feature type="region of interest" description="Disordered" evidence="3">
    <location>
        <begin position="185"/>
        <end position="337"/>
    </location>
</feature>
<feature type="compositionally biased region" description="Low complexity" evidence="3">
    <location>
        <begin position="70"/>
        <end position="91"/>
    </location>
</feature>
<feature type="compositionally biased region" description="Low complexity" evidence="3">
    <location>
        <begin position="602"/>
        <end position="634"/>
    </location>
</feature>
<dbReference type="SUPFAM" id="SSF56112">
    <property type="entry name" value="Protein kinase-like (PK-like)"/>
    <property type="match status" value="1"/>
</dbReference>
<feature type="compositionally biased region" description="Low complexity" evidence="3">
    <location>
        <begin position="992"/>
        <end position="1025"/>
    </location>
</feature>
<dbReference type="PANTHER" id="PTHR24346">
    <property type="entry name" value="MAP/MICROTUBULE AFFINITY-REGULATING KINASE"/>
    <property type="match status" value="1"/>
</dbReference>
<dbReference type="CDD" id="cd14003">
    <property type="entry name" value="STKc_AMPK-like"/>
    <property type="match status" value="1"/>
</dbReference>
<feature type="compositionally biased region" description="Low complexity" evidence="3">
    <location>
        <begin position="297"/>
        <end position="313"/>
    </location>
</feature>
<dbReference type="Gene3D" id="1.10.510.10">
    <property type="entry name" value="Transferase(Phosphotransferase) domain 1"/>
    <property type="match status" value="1"/>
</dbReference>
<evidence type="ECO:0000259" key="4">
    <source>
        <dbReference type="PROSITE" id="PS50011"/>
    </source>
</evidence>
<dbReference type="PANTHER" id="PTHR24346:SF30">
    <property type="entry name" value="MATERNAL EMBRYONIC LEUCINE ZIPPER KINASE"/>
    <property type="match status" value="1"/>
</dbReference>
<keyword evidence="1" id="KW-0547">Nucleotide-binding</keyword>
<dbReference type="PROSITE" id="PS00108">
    <property type="entry name" value="PROTEIN_KINASE_ST"/>
    <property type="match status" value="1"/>
</dbReference>
<dbReference type="FunFam" id="1.10.510.10:FF:000571">
    <property type="entry name" value="Maternal embryonic leucine zipper kinase"/>
    <property type="match status" value="1"/>
</dbReference>
<accession>A0A2V0NLV7</accession>
<feature type="compositionally biased region" description="Low complexity" evidence="3">
    <location>
        <begin position="693"/>
        <end position="756"/>
    </location>
</feature>
<evidence type="ECO:0000256" key="3">
    <source>
        <dbReference type="SAM" id="MobiDB-lite"/>
    </source>
</evidence>
<dbReference type="InterPro" id="IPR011009">
    <property type="entry name" value="Kinase-like_dom_sf"/>
</dbReference>
<feature type="compositionally biased region" description="Low complexity" evidence="3">
    <location>
        <begin position="435"/>
        <end position="455"/>
    </location>
</feature>
<dbReference type="GO" id="GO:0004674">
    <property type="term" value="F:protein serine/threonine kinase activity"/>
    <property type="evidence" value="ECO:0007669"/>
    <property type="project" value="TreeGrafter"/>
</dbReference>
<feature type="region of interest" description="Disordered" evidence="3">
    <location>
        <begin position="351"/>
        <end position="409"/>
    </location>
</feature>
<dbReference type="GO" id="GO:0005524">
    <property type="term" value="F:ATP binding"/>
    <property type="evidence" value="ECO:0007669"/>
    <property type="project" value="UniProtKB-KW"/>
</dbReference>
<feature type="compositionally biased region" description="Low complexity" evidence="3">
    <location>
        <begin position="863"/>
        <end position="889"/>
    </location>
</feature>
<dbReference type="OrthoDB" id="193931at2759"/>
<evidence type="ECO:0000313" key="6">
    <source>
        <dbReference type="Proteomes" id="UP000247498"/>
    </source>
</evidence>
<feature type="compositionally biased region" description="Gly residues" evidence="3">
    <location>
        <begin position="821"/>
        <end position="830"/>
    </location>
</feature>
<dbReference type="PROSITE" id="PS50011">
    <property type="entry name" value="PROTEIN_KINASE_DOM"/>
    <property type="match status" value="1"/>
</dbReference>
<feature type="region of interest" description="Disordered" evidence="3">
    <location>
        <begin position="793"/>
        <end position="1076"/>
    </location>
</feature>
<dbReference type="SMART" id="SM00220">
    <property type="entry name" value="S_TKc"/>
    <property type="match status" value="1"/>
</dbReference>
<feature type="compositionally biased region" description="Pro residues" evidence="3">
    <location>
        <begin position="507"/>
        <end position="516"/>
    </location>
</feature>
<evidence type="ECO:0000256" key="2">
    <source>
        <dbReference type="ARBA" id="ARBA00022840"/>
    </source>
</evidence>
<proteinExistence type="predicted"/>
<evidence type="ECO:0000313" key="5">
    <source>
        <dbReference type="EMBL" id="GBF88421.1"/>
    </source>
</evidence>
<dbReference type="STRING" id="307507.A0A2V0NLV7"/>